<dbReference type="OrthoDB" id="27095at2759"/>
<dbReference type="AlphaFoldDB" id="D8TZE9"/>
<reference evidence="10 11" key="1">
    <citation type="journal article" date="2010" name="Science">
        <title>Genomic analysis of organismal complexity in the multicellular green alga Volvox carteri.</title>
        <authorList>
            <person name="Prochnik S.E."/>
            <person name="Umen J."/>
            <person name="Nedelcu A.M."/>
            <person name="Hallmann A."/>
            <person name="Miller S.M."/>
            <person name="Nishii I."/>
            <person name="Ferris P."/>
            <person name="Kuo A."/>
            <person name="Mitros T."/>
            <person name="Fritz-Laylin L.K."/>
            <person name="Hellsten U."/>
            <person name="Chapman J."/>
            <person name="Simakov O."/>
            <person name="Rensing S.A."/>
            <person name="Terry A."/>
            <person name="Pangilinan J."/>
            <person name="Kapitonov V."/>
            <person name="Jurka J."/>
            <person name="Salamov A."/>
            <person name="Shapiro H."/>
            <person name="Schmutz J."/>
            <person name="Grimwood J."/>
            <person name="Lindquist E."/>
            <person name="Lucas S."/>
            <person name="Grigoriev I.V."/>
            <person name="Schmitt R."/>
            <person name="Kirk D."/>
            <person name="Rokhsar D.S."/>
        </authorList>
    </citation>
    <scope>NUCLEOTIDE SEQUENCE [LARGE SCALE GENOMIC DNA]</scope>
    <source>
        <strain evidence="11">f. Nagariensis / Eve</strain>
    </source>
</reference>
<dbReference type="STRING" id="3068.D8TZE9"/>
<dbReference type="InterPro" id="IPR019008">
    <property type="entry name" value="Beta_sandwich_EMC7"/>
</dbReference>
<dbReference type="EMBL" id="GL378346">
    <property type="protein sequence ID" value="EFJ47265.1"/>
    <property type="molecule type" value="Genomic_DNA"/>
</dbReference>
<dbReference type="FunCoup" id="D8TZE9">
    <property type="interactions" value="1818"/>
</dbReference>
<sequence>MELLTAVLLLTLLGLVCADPSGVIRGKIIIPSTMNHSSTVLTLHTAHGDLIRTFVGRDGSFVLSDVPSGVHLLQPFHLLLIFPEIRVEINRKGTLVRASLSHNRHLVLHSPLVIRPAGEAQYYEKRKPFDVWSFVKSPYGIMIVISVFAIVVFPRMKMDPEDYKELQEQMRGASNGQAEGGQVAGQRQQAARLRDR</sequence>
<evidence type="ECO:0000259" key="9">
    <source>
        <dbReference type="Pfam" id="PF09430"/>
    </source>
</evidence>
<feature type="region of interest" description="Disordered" evidence="6">
    <location>
        <begin position="169"/>
        <end position="196"/>
    </location>
</feature>
<evidence type="ECO:0000313" key="11">
    <source>
        <dbReference type="Proteomes" id="UP000001058"/>
    </source>
</evidence>
<dbReference type="RefSeq" id="XP_002951814.1">
    <property type="nucleotide sequence ID" value="XM_002951768.1"/>
</dbReference>
<accession>D8TZE9</accession>
<dbReference type="eggNOG" id="KOG3306">
    <property type="taxonomic scope" value="Eukaryota"/>
</dbReference>
<dbReference type="GeneID" id="9615897"/>
<keyword evidence="5 7" id="KW-0472">Membrane</keyword>
<feature type="transmembrane region" description="Helical" evidence="7">
    <location>
        <begin position="137"/>
        <end position="154"/>
    </location>
</feature>
<dbReference type="Pfam" id="PF09430">
    <property type="entry name" value="EMC7_beta-sandw"/>
    <property type="match status" value="1"/>
</dbReference>
<protein>
    <recommendedName>
        <fullName evidence="9">ER membrane protein complex subunit 7 beta-sandwich domain-containing protein</fullName>
    </recommendedName>
</protein>
<gene>
    <name evidence="10" type="ORF">VOLCADRAFT_121012</name>
</gene>
<evidence type="ECO:0000256" key="2">
    <source>
        <dbReference type="ARBA" id="ARBA00022692"/>
    </source>
</evidence>
<organism evidence="11">
    <name type="scientific">Volvox carteri f. nagariensis</name>
    <dbReference type="NCBI Taxonomy" id="3068"/>
    <lineage>
        <taxon>Eukaryota</taxon>
        <taxon>Viridiplantae</taxon>
        <taxon>Chlorophyta</taxon>
        <taxon>core chlorophytes</taxon>
        <taxon>Chlorophyceae</taxon>
        <taxon>CS clade</taxon>
        <taxon>Chlamydomonadales</taxon>
        <taxon>Volvocaceae</taxon>
        <taxon>Volvox</taxon>
    </lineage>
</organism>
<dbReference type="KEGG" id="vcn:VOLCADRAFT_121012"/>
<keyword evidence="3 8" id="KW-0732">Signal</keyword>
<feature type="chain" id="PRO_5003124036" description="ER membrane protein complex subunit 7 beta-sandwich domain-containing protein" evidence="8">
    <location>
        <begin position="19"/>
        <end position="196"/>
    </location>
</feature>
<evidence type="ECO:0000256" key="5">
    <source>
        <dbReference type="ARBA" id="ARBA00023136"/>
    </source>
</evidence>
<dbReference type="InterPro" id="IPR039163">
    <property type="entry name" value="EMC7"/>
</dbReference>
<feature type="compositionally biased region" description="Low complexity" evidence="6">
    <location>
        <begin position="184"/>
        <end position="196"/>
    </location>
</feature>
<keyword evidence="2 7" id="KW-0812">Transmembrane</keyword>
<dbReference type="Proteomes" id="UP000001058">
    <property type="component" value="Unassembled WGS sequence"/>
</dbReference>
<evidence type="ECO:0000313" key="10">
    <source>
        <dbReference type="EMBL" id="EFJ47265.1"/>
    </source>
</evidence>
<dbReference type="PANTHER" id="PTHR13605">
    <property type="entry name" value="ER MEMBRANE PROTEIN COMPLEX SUBUNIT 7"/>
    <property type="match status" value="1"/>
</dbReference>
<proteinExistence type="predicted"/>
<evidence type="ECO:0000256" key="8">
    <source>
        <dbReference type="SAM" id="SignalP"/>
    </source>
</evidence>
<feature type="domain" description="ER membrane protein complex subunit 7 beta-sandwich" evidence="9">
    <location>
        <begin position="40"/>
        <end position="142"/>
    </location>
</feature>
<evidence type="ECO:0000256" key="4">
    <source>
        <dbReference type="ARBA" id="ARBA00022989"/>
    </source>
</evidence>
<evidence type="ECO:0000256" key="1">
    <source>
        <dbReference type="ARBA" id="ARBA00004167"/>
    </source>
</evidence>
<evidence type="ECO:0000256" key="3">
    <source>
        <dbReference type="ARBA" id="ARBA00022729"/>
    </source>
</evidence>
<evidence type="ECO:0000256" key="7">
    <source>
        <dbReference type="SAM" id="Phobius"/>
    </source>
</evidence>
<keyword evidence="4 7" id="KW-1133">Transmembrane helix</keyword>
<name>D8TZE9_VOLCA</name>
<evidence type="ECO:0000256" key="6">
    <source>
        <dbReference type="SAM" id="MobiDB-lite"/>
    </source>
</evidence>
<dbReference type="PANTHER" id="PTHR13605:SF4">
    <property type="entry name" value="ER MEMBRANE PROTEIN COMPLEX SUBUNIT 7"/>
    <property type="match status" value="1"/>
</dbReference>
<keyword evidence="11" id="KW-1185">Reference proteome</keyword>
<dbReference type="GO" id="GO:0072546">
    <property type="term" value="C:EMC complex"/>
    <property type="evidence" value="ECO:0007669"/>
    <property type="project" value="TreeGrafter"/>
</dbReference>
<comment type="subcellular location">
    <subcellularLocation>
        <location evidence="1">Membrane</location>
        <topology evidence="1">Single-pass membrane protein</topology>
    </subcellularLocation>
</comment>
<feature type="signal peptide" evidence="8">
    <location>
        <begin position="1"/>
        <end position="18"/>
    </location>
</feature>
<dbReference type="InParanoid" id="D8TZE9"/>